<evidence type="ECO:0000313" key="1">
    <source>
        <dbReference type="EMBL" id="TDT43487.1"/>
    </source>
</evidence>
<protein>
    <recommendedName>
        <fullName evidence="3">DUF3047 family protein</fullName>
    </recommendedName>
</protein>
<name>A0A4R7K0L4_9GAMM</name>
<evidence type="ECO:0000313" key="2">
    <source>
        <dbReference type="Proteomes" id="UP000295830"/>
    </source>
</evidence>
<gene>
    <name evidence="1" type="ORF">DES49_1305</name>
</gene>
<reference evidence="1 2" key="1">
    <citation type="submission" date="2019-03" db="EMBL/GenBank/DDBJ databases">
        <title>Genomic Encyclopedia of Type Strains, Phase IV (KMG-IV): sequencing the most valuable type-strain genomes for metagenomic binning, comparative biology and taxonomic classification.</title>
        <authorList>
            <person name="Goeker M."/>
        </authorList>
    </citation>
    <scope>NUCLEOTIDE SEQUENCE [LARGE SCALE GENOMIC DNA]</scope>
    <source>
        <strain evidence="1 2">DSM 15505</strain>
    </source>
</reference>
<keyword evidence="2" id="KW-1185">Reference proteome</keyword>
<dbReference type="Proteomes" id="UP000295830">
    <property type="component" value="Unassembled WGS sequence"/>
</dbReference>
<comment type="caution">
    <text evidence="1">The sequence shown here is derived from an EMBL/GenBank/DDBJ whole genome shotgun (WGS) entry which is preliminary data.</text>
</comment>
<accession>A0A4R7K0L4</accession>
<evidence type="ECO:0008006" key="3">
    <source>
        <dbReference type="Google" id="ProtNLM"/>
    </source>
</evidence>
<proteinExistence type="predicted"/>
<organism evidence="1 2">
    <name type="scientific">Halospina denitrificans</name>
    <dbReference type="NCBI Taxonomy" id="332522"/>
    <lineage>
        <taxon>Bacteria</taxon>
        <taxon>Pseudomonadati</taxon>
        <taxon>Pseudomonadota</taxon>
        <taxon>Gammaproteobacteria</taxon>
        <taxon>Halospina</taxon>
    </lineage>
</organism>
<dbReference type="EMBL" id="SOAX01000002">
    <property type="protein sequence ID" value="TDT43487.1"/>
    <property type="molecule type" value="Genomic_DNA"/>
</dbReference>
<dbReference type="InterPro" id="IPR021409">
    <property type="entry name" value="DUF3047"/>
</dbReference>
<dbReference type="AlphaFoldDB" id="A0A4R7K0L4"/>
<sequence>MKQSVRFGAVAMALATLPAQGDPARVFTPADILEWEVHAFADETRYELVETDQGKAIHAQCEGNSASGLYHRKTVNLNETPIIEWRWRVEDPVNPEDETSQSGDDYAARLYAVDEHTFLRWRTRAVNYVWASQQPVGSDWENAYQSRAQMVAVQSGAPEGGEDDDGWRTQRRNLKKDFQRFHDRDLDEVSVIAIMTDCDDTGEPVEAWYGEIRFLPADAG</sequence>
<dbReference type="Pfam" id="PF11249">
    <property type="entry name" value="DUF3047"/>
    <property type="match status" value="1"/>
</dbReference>
<dbReference type="RefSeq" id="WP_243864916.1">
    <property type="nucleotide sequence ID" value="NZ_SOAX01000002.1"/>
</dbReference>